<dbReference type="SUPFAM" id="SSF109604">
    <property type="entry name" value="HD-domain/PDEase-like"/>
    <property type="match status" value="1"/>
</dbReference>
<dbReference type="OrthoDB" id="9176789at2"/>
<keyword evidence="1" id="KW-0812">Transmembrane</keyword>
<dbReference type="InterPro" id="IPR003607">
    <property type="entry name" value="HD/PDEase_dom"/>
</dbReference>
<reference evidence="4 5" key="1">
    <citation type="submission" date="2018-07" db="EMBL/GenBank/DDBJ databases">
        <title>Genomic Encyclopedia of Type Strains, Phase III (KMG-III): the genomes of soil and plant-associated and newly described type strains.</title>
        <authorList>
            <person name="Whitman W."/>
        </authorList>
    </citation>
    <scope>NUCLEOTIDE SEQUENCE [LARGE SCALE GENOMIC DNA]</scope>
    <source>
        <strain evidence="4 5">CECT 8488</strain>
    </source>
</reference>
<feature type="domain" description="PAS" evidence="2">
    <location>
        <begin position="380"/>
        <end position="450"/>
    </location>
</feature>
<dbReference type="GO" id="GO:0008081">
    <property type="term" value="F:phosphoric diester hydrolase activity"/>
    <property type="evidence" value="ECO:0007669"/>
    <property type="project" value="UniProtKB-ARBA"/>
</dbReference>
<dbReference type="Gene3D" id="1.10.3210.10">
    <property type="entry name" value="Hypothetical protein af1432"/>
    <property type="match status" value="1"/>
</dbReference>
<keyword evidence="1" id="KW-1133">Transmembrane helix</keyword>
<gene>
    <name evidence="4" type="ORF">DFP90_10314</name>
</gene>
<dbReference type="InterPro" id="IPR013656">
    <property type="entry name" value="PAS_4"/>
</dbReference>
<keyword evidence="1" id="KW-0472">Membrane</keyword>
<evidence type="ECO:0000259" key="2">
    <source>
        <dbReference type="PROSITE" id="PS50112"/>
    </source>
</evidence>
<dbReference type="PANTHER" id="PTHR43155:SF2">
    <property type="entry name" value="CYCLIC DI-GMP PHOSPHODIESTERASE PA4108"/>
    <property type="match status" value="1"/>
</dbReference>
<sequence length="706" mass="76690">MSGSAAVDKAVGKTKASTFVKMGVTGLVVLVTAAIGFFFVLQFVQSERARELQRWQTRLGIVADSRAADVSEWLDDQLFELRALADNASLQLYMTILHGEESDESSAELEFLGNLLAATAHRAGFQADSGTDQVVNANVSRQGLAGIALLDEAGEIVVSSPGYPPVQGKLKAFVAGVEKGETGISPMYLNSADQPTMAFLVPVFALQGDTSAASQIGVVVGVKQVAGELPPLLDQPGALEETAEALIVRQNGSSVEYLSPLADGTPALKTKLSIDTPDLAAAFILRDGNGFGTKTDYRGNEVLVLGRSFDHVPWALIYKIDTAEALAESEERLNVLLTIFAMIIILLVIGMLALWYFGSSKRATEAAEKFEKLAGRFEGQRNFMHLVTDSQPNAIVIFDEEGNYRWFNQKAVEFSGMERRDLFDKNASAVLGPIEGKRIVAWVRESLSEGKPISKTHEMELSATEGARVYRSEFIPMEARDDFPAGALMVSQDITDSVRERQKREQVMRQLVNTLVSLVDRRDPFSAHHSQRVSDVARAVASEMDLDPVIVETASIAGSLMNLGKIEIPAELLTKQGALTEEERKTIQNSVLTSADLVQQIEFDGPVFETLSQLLENVDGTGLPSGLVGEDILISARVASVANAFVGMTSARSWRQGMEFDKAVDILFQDSNKKFDRSAVVALANYLDNRGGRDEWAGFKKVPEGA</sequence>
<feature type="domain" description="HD-GYP" evidence="3">
    <location>
        <begin position="504"/>
        <end position="699"/>
    </location>
</feature>
<dbReference type="SUPFAM" id="SSF55785">
    <property type="entry name" value="PYP-like sensor domain (PAS domain)"/>
    <property type="match status" value="1"/>
</dbReference>
<dbReference type="SMART" id="SM00091">
    <property type="entry name" value="PAS"/>
    <property type="match status" value="1"/>
</dbReference>
<proteinExistence type="predicted"/>
<name>A0A3D9HP12_9PROT</name>
<evidence type="ECO:0000313" key="5">
    <source>
        <dbReference type="Proteomes" id="UP000256845"/>
    </source>
</evidence>
<dbReference type="Pfam" id="PF08448">
    <property type="entry name" value="PAS_4"/>
    <property type="match status" value="1"/>
</dbReference>
<dbReference type="Pfam" id="PF13487">
    <property type="entry name" value="HD_5"/>
    <property type="match status" value="1"/>
</dbReference>
<dbReference type="InterPro" id="IPR035965">
    <property type="entry name" value="PAS-like_dom_sf"/>
</dbReference>
<dbReference type="PANTHER" id="PTHR43155">
    <property type="entry name" value="CYCLIC DI-GMP PHOSPHODIESTERASE PA4108-RELATED"/>
    <property type="match status" value="1"/>
</dbReference>
<dbReference type="CDD" id="cd00077">
    <property type="entry name" value="HDc"/>
    <property type="match status" value="1"/>
</dbReference>
<keyword evidence="5" id="KW-1185">Reference proteome</keyword>
<dbReference type="RefSeq" id="WP_115936131.1">
    <property type="nucleotide sequence ID" value="NZ_QRDW01000003.1"/>
</dbReference>
<dbReference type="AlphaFoldDB" id="A0A3D9HP12"/>
<evidence type="ECO:0000313" key="4">
    <source>
        <dbReference type="EMBL" id="RED51217.1"/>
    </source>
</evidence>
<dbReference type="InterPro" id="IPR000014">
    <property type="entry name" value="PAS"/>
</dbReference>
<dbReference type="Proteomes" id="UP000256845">
    <property type="component" value="Unassembled WGS sequence"/>
</dbReference>
<organism evidence="4 5">
    <name type="scientific">Aestuariispira insulae</name>
    <dbReference type="NCBI Taxonomy" id="1461337"/>
    <lineage>
        <taxon>Bacteria</taxon>
        <taxon>Pseudomonadati</taxon>
        <taxon>Pseudomonadota</taxon>
        <taxon>Alphaproteobacteria</taxon>
        <taxon>Rhodospirillales</taxon>
        <taxon>Kiloniellaceae</taxon>
        <taxon>Aestuariispira</taxon>
    </lineage>
</organism>
<dbReference type="PROSITE" id="PS50112">
    <property type="entry name" value="PAS"/>
    <property type="match status" value="1"/>
</dbReference>
<comment type="caution">
    <text evidence="4">The sequence shown here is derived from an EMBL/GenBank/DDBJ whole genome shotgun (WGS) entry which is preliminary data.</text>
</comment>
<dbReference type="PROSITE" id="PS51832">
    <property type="entry name" value="HD_GYP"/>
    <property type="match status" value="1"/>
</dbReference>
<dbReference type="NCBIfam" id="TIGR00229">
    <property type="entry name" value="sensory_box"/>
    <property type="match status" value="1"/>
</dbReference>
<evidence type="ECO:0000259" key="3">
    <source>
        <dbReference type="PROSITE" id="PS51832"/>
    </source>
</evidence>
<evidence type="ECO:0000256" key="1">
    <source>
        <dbReference type="SAM" id="Phobius"/>
    </source>
</evidence>
<feature type="transmembrane region" description="Helical" evidence="1">
    <location>
        <begin position="22"/>
        <end position="44"/>
    </location>
</feature>
<protein>
    <submittedName>
        <fullName evidence="4">PAS domain S-box-containing protein</fullName>
    </submittedName>
</protein>
<accession>A0A3D9HP12</accession>
<dbReference type="InterPro" id="IPR037522">
    <property type="entry name" value="HD_GYP_dom"/>
</dbReference>
<feature type="transmembrane region" description="Helical" evidence="1">
    <location>
        <begin position="335"/>
        <end position="357"/>
    </location>
</feature>
<dbReference type="EMBL" id="QRDW01000003">
    <property type="protein sequence ID" value="RED51217.1"/>
    <property type="molecule type" value="Genomic_DNA"/>
</dbReference>
<dbReference type="Gene3D" id="3.30.450.20">
    <property type="entry name" value="PAS domain"/>
    <property type="match status" value="1"/>
</dbReference>